<proteinExistence type="predicted"/>
<keyword evidence="2" id="KW-1185">Reference proteome</keyword>
<protein>
    <submittedName>
        <fullName evidence="1">Uncharacterized protein</fullName>
    </submittedName>
</protein>
<name>A0A9P6QSZ4_9FUNG</name>
<organism evidence="1 2">
    <name type="scientific">Linnemannia gamsii</name>
    <dbReference type="NCBI Taxonomy" id="64522"/>
    <lineage>
        <taxon>Eukaryota</taxon>
        <taxon>Fungi</taxon>
        <taxon>Fungi incertae sedis</taxon>
        <taxon>Mucoromycota</taxon>
        <taxon>Mortierellomycotina</taxon>
        <taxon>Mortierellomycetes</taxon>
        <taxon>Mortierellales</taxon>
        <taxon>Mortierellaceae</taxon>
        <taxon>Linnemannia</taxon>
    </lineage>
</organism>
<comment type="caution">
    <text evidence="1">The sequence shown here is derived from an EMBL/GenBank/DDBJ whole genome shotgun (WGS) entry which is preliminary data.</text>
</comment>
<feature type="non-terminal residue" evidence="1">
    <location>
        <position position="95"/>
    </location>
</feature>
<dbReference type="Proteomes" id="UP000823405">
    <property type="component" value="Unassembled WGS sequence"/>
</dbReference>
<evidence type="ECO:0000313" key="2">
    <source>
        <dbReference type="Proteomes" id="UP000823405"/>
    </source>
</evidence>
<reference evidence="1" key="1">
    <citation type="journal article" date="2020" name="Fungal Divers.">
        <title>Resolving the Mortierellaceae phylogeny through synthesis of multi-gene phylogenetics and phylogenomics.</title>
        <authorList>
            <person name="Vandepol N."/>
            <person name="Liber J."/>
            <person name="Desiro A."/>
            <person name="Na H."/>
            <person name="Kennedy M."/>
            <person name="Barry K."/>
            <person name="Grigoriev I.V."/>
            <person name="Miller A.N."/>
            <person name="O'Donnell K."/>
            <person name="Stajich J.E."/>
            <person name="Bonito G."/>
        </authorList>
    </citation>
    <scope>NUCLEOTIDE SEQUENCE</scope>
    <source>
        <strain evidence="1">NVP60</strain>
    </source>
</reference>
<sequence length="95" mass="10849">MYKFTHAGYKCNETSCVAPAAQCIKDGVGGKDPVEQAKTYLRSTGACQDLDRAKFETIKKSLELEDEETGGVEEMYKDEEVEYIFVQRERHGYQR</sequence>
<dbReference type="EMBL" id="JAAAIN010002980">
    <property type="protein sequence ID" value="KAG0288678.1"/>
    <property type="molecule type" value="Genomic_DNA"/>
</dbReference>
<dbReference type="AlphaFoldDB" id="A0A9P6QSZ4"/>
<dbReference type="OrthoDB" id="2379728at2759"/>
<evidence type="ECO:0000313" key="1">
    <source>
        <dbReference type="EMBL" id="KAG0288678.1"/>
    </source>
</evidence>
<gene>
    <name evidence="1" type="ORF">BGZ97_006704</name>
</gene>
<accession>A0A9P6QSZ4</accession>